<evidence type="ECO:0000313" key="2">
    <source>
        <dbReference type="Proteomes" id="UP001195483"/>
    </source>
</evidence>
<dbReference type="Proteomes" id="UP001195483">
    <property type="component" value="Unassembled WGS sequence"/>
</dbReference>
<dbReference type="AlphaFoldDB" id="A0AAE0TCT7"/>
<accession>A0AAE0TCT7</accession>
<reference evidence="1" key="2">
    <citation type="journal article" date="2021" name="Genome Biol. Evol.">
        <title>Developing a high-quality reference genome for a parasitic bivalve with doubly uniparental inheritance (Bivalvia: Unionida).</title>
        <authorList>
            <person name="Smith C.H."/>
        </authorList>
    </citation>
    <scope>NUCLEOTIDE SEQUENCE</scope>
    <source>
        <strain evidence="1">CHS0354</strain>
        <tissue evidence="1">Mantle</tissue>
    </source>
</reference>
<proteinExistence type="predicted"/>
<sequence length="259" mass="29140">MTHANTGELEVIKVNQICGKRLVDAKIRDHCLSDADTKKQPITAVTPSYDYAPEQMNVPVIILQPGKLRHAPALGNAVDSLTTDSNDIPNNIESVAISSGLRPFRTLLMTSIMMDSESFVKVPHMIVFIRTSIWIYGIDLLRRSYPKIKAFYSSTNRMIDYHELYLKTIVLLLADILGSFKNTSTRTYFINHTAVALTGLAGVHCSNHRCRAQASMLNLPTSGHNILRPRRYIFKCIPQMLPVITSSEIDFDYLQDLKT</sequence>
<evidence type="ECO:0000313" key="1">
    <source>
        <dbReference type="EMBL" id="KAK3607549.1"/>
    </source>
</evidence>
<protein>
    <submittedName>
        <fullName evidence="1">Uncharacterized protein</fullName>
    </submittedName>
</protein>
<keyword evidence="2" id="KW-1185">Reference proteome</keyword>
<gene>
    <name evidence="1" type="ORF">CHS0354_025805</name>
</gene>
<dbReference type="EMBL" id="JAEAOA010001541">
    <property type="protein sequence ID" value="KAK3607549.1"/>
    <property type="molecule type" value="Genomic_DNA"/>
</dbReference>
<reference evidence="1" key="3">
    <citation type="submission" date="2023-05" db="EMBL/GenBank/DDBJ databases">
        <authorList>
            <person name="Smith C.H."/>
        </authorList>
    </citation>
    <scope>NUCLEOTIDE SEQUENCE</scope>
    <source>
        <strain evidence="1">CHS0354</strain>
        <tissue evidence="1">Mantle</tissue>
    </source>
</reference>
<name>A0AAE0TCT7_9BIVA</name>
<comment type="caution">
    <text evidence="1">The sequence shown here is derived from an EMBL/GenBank/DDBJ whole genome shotgun (WGS) entry which is preliminary data.</text>
</comment>
<reference evidence="1" key="1">
    <citation type="journal article" date="2021" name="Genome Biol. Evol.">
        <title>A High-Quality Reference Genome for a Parasitic Bivalve with Doubly Uniparental Inheritance (Bivalvia: Unionida).</title>
        <authorList>
            <person name="Smith C.H."/>
        </authorList>
    </citation>
    <scope>NUCLEOTIDE SEQUENCE</scope>
    <source>
        <strain evidence="1">CHS0354</strain>
    </source>
</reference>
<organism evidence="1 2">
    <name type="scientific">Potamilus streckersoni</name>
    <dbReference type="NCBI Taxonomy" id="2493646"/>
    <lineage>
        <taxon>Eukaryota</taxon>
        <taxon>Metazoa</taxon>
        <taxon>Spiralia</taxon>
        <taxon>Lophotrochozoa</taxon>
        <taxon>Mollusca</taxon>
        <taxon>Bivalvia</taxon>
        <taxon>Autobranchia</taxon>
        <taxon>Heteroconchia</taxon>
        <taxon>Palaeoheterodonta</taxon>
        <taxon>Unionida</taxon>
        <taxon>Unionoidea</taxon>
        <taxon>Unionidae</taxon>
        <taxon>Ambleminae</taxon>
        <taxon>Lampsilini</taxon>
        <taxon>Potamilus</taxon>
    </lineage>
</organism>